<dbReference type="PANTHER" id="PTHR34606:SF15">
    <property type="entry name" value="BON DOMAIN-CONTAINING PROTEIN"/>
    <property type="match status" value="1"/>
</dbReference>
<keyword evidence="4" id="KW-1185">Reference proteome</keyword>
<evidence type="ECO:0000313" key="4">
    <source>
        <dbReference type="Proteomes" id="UP000218899"/>
    </source>
</evidence>
<dbReference type="InterPro" id="IPR051686">
    <property type="entry name" value="Lipoprotein_DolP"/>
</dbReference>
<protein>
    <submittedName>
        <fullName evidence="3">Transporter</fullName>
    </submittedName>
</protein>
<evidence type="ECO:0000259" key="2">
    <source>
        <dbReference type="PROSITE" id="PS50914"/>
    </source>
</evidence>
<feature type="signal peptide" evidence="1">
    <location>
        <begin position="1"/>
        <end position="26"/>
    </location>
</feature>
<dbReference type="AlphaFoldDB" id="A0A1B4V4I8"/>
<dbReference type="InterPro" id="IPR014004">
    <property type="entry name" value="Transpt-assoc_nodulatn_dom_bac"/>
</dbReference>
<reference evidence="3 4" key="1">
    <citation type="submission" date="2015-08" db="EMBL/GenBank/DDBJ databases">
        <title>Complete genome sequence of Sulfurifustis variabilis.</title>
        <authorList>
            <person name="Miura A."/>
            <person name="Kojima H."/>
            <person name="Fukui M."/>
        </authorList>
    </citation>
    <scope>NUCLEOTIDE SEQUENCE [LARGE SCALE GENOMIC DNA]</scope>
    <source>
        <strain evidence="4">skN76</strain>
    </source>
</reference>
<feature type="domain" description="BON" evidence="2">
    <location>
        <begin position="35"/>
        <end position="102"/>
    </location>
</feature>
<keyword evidence="1" id="KW-0732">Signal</keyword>
<dbReference type="OrthoDB" id="7360581at2"/>
<dbReference type="RefSeq" id="WP_096459296.1">
    <property type="nucleotide sequence ID" value="NZ_AP014936.1"/>
</dbReference>
<dbReference type="Proteomes" id="UP000218899">
    <property type="component" value="Chromosome"/>
</dbReference>
<dbReference type="SMART" id="SM00749">
    <property type="entry name" value="BON"/>
    <property type="match status" value="1"/>
</dbReference>
<dbReference type="InterPro" id="IPR007055">
    <property type="entry name" value="BON_dom"/>
</dbReference>
<dbReference type="KEGG" id="sva:SVA_0883"/>
<accession>A0A1B4V4I8</accession>
<evidence type="ECO:0000313" key="3">
    <source>
        <dbReference type="EMBL" id="BAU47462.1"/>
    </source>
</evidence>
<dbReference type="PROSITE" id="PS51257">
    <property type="entry name" value="PROKAR_LIPOPROTEIN"/>
    <property type="match status" value="1"/>
</dbReference>
<proteinExistence type="predicted"/>
<dbReference type="EMBL" id="AP014936">
    <property type="protein sequence ID" value="BAU47462.1"/>
    <property type="molecule type" value="Genomic_DNA"/>
</dbReference>
<organism evidence="3 4">
    <name type="scientific">Sulfurifustis variabilis</name>
    <dbReference type="NCBI Taxonomy" id="1675686"/>
    <lineage>
        <taxon>Bacteria</taxon>
        <taxon>Pseudomonadati</taxon>
        <taxon>Pseudomonadota</taxon>
        <taxon>Gammaproteobacteria</taxon>
        <taxon>Acidiferrobacterales</taxon>
        <taxon>Acidiferrobacteraceae</taxon>
        <taxon>Sulfurifustis</taxon>
    </lineage>
</organism>
<dbReference type="Gene3D" id="3.30.1340.30">
    <property type="match status" value="1"/>
</dbReference>
<name>A0A1B4V4I8_9GAMM</name>
<evidence type="ECO:0000256" key="1">
    <source>
        <dbReference type="SAM" id="SignalP"/>
    </source>
</evidence>
<dbReference type="PROSITE" id="PS50914">
    <property type="entry name" value="BON"/>
    <property type="match status" value="1"/>
</dbReference>
<feature type="chain" id="PRO_5008571161" evidence="1">
    <location>
        <begin position="27"/>
        <end position="102"/>
    </location>
</feature>
<dbReference type="PANTHER" id="PTHR34606">
    <property type="entry name" value="BON DOMAIN-CONTAINING PROTEIN"/>
    <property type="match status" value="1"/>
</dbReference>
<sequence length="102" mass="10526">MKPASTVIRQLFVAVLVAGLLGCAGAGQTTGEFVDDSSITTKVKTKLFNDPATSGWQISVRTDGGVVYLTGVVASATEKARAGELARSVAGVKSVRNELTVK</sequence>
<gene>
    <name evidence="3" type="ORF">SVA_0883</name>
</gene>
<dbReference type="Pfam" id="PF04972">
    <property type="entry name" value="BON"/>
    <property type="match status" value="1"/>
</dbReference>